<feature type="domain" description="Nudix hydrolase" evidence="8">
    <location>
        <begin position="33"/>
        <end position="173"/>
    </location>
</feature>
<evidence type="ECO:0000259" key="8">
    <source>
        <dbReference type="PROSITE" id="PS51462"/>
    </source>
</evidence>
<dbReference type="RefSeq" id="WP_229708379.1">
    <property type="nucleotide sequence ID" value="NZ_BMEA01000001.1"/>
</dbReference>
<dbReference type="GO" id="GO:0046872">
    <property type="term" value="F:metal ion binding"/>
    <property type="evidence" value="ECO:0007669"/>
    <property type="project" value="UniProtKB-KW"/>
</dbReference>
<dbReference type="Gene3D" id="3.90.79.10">
    <property type="entry name" value="Nucleoside Triphosphate Pyrophosphohydrolase"/>
    <property type="match status" value="1"/>
</dbReference>
<dbReference type="GO" id="GO:0010945">
    <property type="term" value="F:coenzyme A diphosphatase activity"/>
    <property type="evidence" value="ECO:0007669"/>
    <property type="project" value="InterPro"/>
</dbReference>
<evidence type="ECO:0000256" key="4">
    <source>
        <dbReference type="ARBA" id="ARBA00022801"/>
    </source>
</evidence>
<evidence type="ECO:0000256" key="2">
    <source>
        <dbReference type="ARBA" id="ARBA00001946"/>
    </source>
</evidence>
<accession>A0A8H9FSM8</accession>
<dbReference type="PROSITE" id="PS51462">
    <property type="entry name" value="NUDIX"/>
    <property type="match status" value="1"/>
</dbReference>
<dbReference type="AlphaFoldDB" id="A0A8H9FSM8"/>
<evidence type="ECO:0000256" key="7">
    <source>
        <dbReference type="SAM" id="Phobius"/>
    </source>
</evidence>
<dbReference type="Pfam" id="PF00293">
    <property type="entry name" value="NUDIX"/>
    <property type="match status" value="1"/>
</dbReference>
<dbReference type="InterPro" id="IPR015797">
    <property type="entry name" value="NUDIX_hydrolase-like_dom_sf"/>
</dbReference>
<reference evidence="9" key="2">
    <citation type="submission" date="2020-09" db="EMBL/GenBank/DDBJ databases">
        <authorList>
            <person name="Sun Q."/>
            <person name="Zhou Y."/>
        </authorList>
    </citation>
    <scope>NUCLEOTIDE SEQUENCE</scope>
    <source>
        <strain evidence="9">CGMCC 1.10749</strain>
    </source>
</reference>
<evidence type="ECO:0000313" key="9">
    <source>
        <dbReference type="EMBL" id="GGB76093.1"/>
    </source>
</evidence>
<feature type="transmembrane region" description="Helical" evidence="7">
    <location>
        <begin position="177"/>
        <end position="196"/>
    </location>
</feature>
<keyword evidence="7" id="KW-0812">Transmembrane</keyword>
<evidence type="ECO:0000256" key="6">
    <source>
        <dbReference type="ARBA" id="ARBA00023211"/>
    </source>
</evidence>
<dbReference type="InterPro" id="IPR045121">
    <property type="entry name" value="CoAse"/>
</dbReference>
<evidence type="ECO:0000313" key="10">
    <source>
        <dbReference type="Proteomes" id="UP000628079"/>
    </source>
</evidence>
<dbReference type="InterPro" id="IPR000086">
    <property type="entry name" value="NUDIX_hydrolase_dom"/>
</dbReference>
<keyword evidence="5" id="KW-0460">Magnesium</keyword>
<organism evidence="9 10">
    <name type="scientific">Knoellia flava</name>
    <dbReference type="NCBI Taxonomy" id="913969"/>
    <lineage>
        <taxon>Bacteria</taxon>
        <taxon>Bacillati</taxon>
        <taxon>Actinomycetota</taxon>
        <taxon>Actinomycetes</taxon>
        <taxon>Micrococcales</taxon>
        <taxon>Intrasporangiaceae</taxon>
        <taxon>Knoellia</taxon>
    </lineage>
</organism>
<dbReference type="CDD" id="cd03426">
    <property type="entry name" value="NUDIX_CoAse_Nudt7"/>
    <property type="match status" value="1"/>
</dbReference>
<sequence length="221" mass="23704">MSAPRPDWMARVLTAIAEEQPAAFTTFAPPDDVDRRSAVLMLFGPSADGGSDVVLTSRSRDLRAHPGQVSFPGGRVDPTDAGPVEAALREAEEEVGVVPASVDVVGAMPELFLTPSGNAVTPVLGWWPSPGPVSVVDPREVERVERVPVAELLDPSRRFTVAHPSGYRGPGFEAGGFFVWGFTALLLGAVFDLAGLSQPWDSKVERPIPEHVLSDWMRNRA</sequence>
<gene>
    <name evidence="9" type="ORF">GCM10011314_14570</name>
</gene>
<evidence type="ECO:0000256" key="3">
    <source>
        <dbReference type="ARBA" id="ARBA00022723"/>
    </source>
</evidence>
<keyword evidence="4" id="KW-0378">Hydrolase</keyword>
<evidence type="ECO:0000256" key="5">
    <source>
        <dbReference type="ARBA" id="ARBA00022842"/>
    </source>
</evidence>
<keyword evidence="3" id="KW-0479">Metal-binding</keyword>
<name>A0A8H9FSM8_9MICO</name>
<reference evidence="9" key="1">
    <citation type="journal article" date="2014" name="Int. J. Syst. Evol. Microbiol.">
        <title>Complete genome sequence of Corynebacterium casei LMG S-19264T (=DSM 44701T), isolated from a smear-ripened cheese.</title>
        <authorList>
            <consortium name="US DOE Joint Genome Institute (JGI-PGF)"/>
            <person name="Walter F."/>
            <person name="Albersmeier A."/>
            <person name="Kalinowski J."/>
            <person name="Ruckert C."/>
        </authorList>
    </citation>
    <scope>NUCLEOTIDE SEQUENCE</scope>
    <source>
        <strain evidence="9">CGMCC 1.10749</strain>
    </source>
</reference>
<comment type="caution">
    <text evidence="9">The sequence shown here is derived from an EMBL/GenBank/DDBJ whole genome shotgun (WGS) entry which is preliminary data.</text>
</comment>
<dbReference type="PANTHER" id="PTHR12992:SF11">
    <property type="entry name" value="MITOCHONDRIAL COENZYME A DIPHOSPHATASE NUDT8"/>
    <property type="match status" value="1"/>
</dbReference>
<evidence type="ECO:0000256" key="1">
    <source>
        <dbReference type="ARBA" id="ARBA00001936"/>
    </source>
</evidence>
<keyword evidence="7" id="KW-0472">Membrane</keyword>
<keyword evidence="7" id="KW-1133">Transmembrane helix</keyword>
<dbReference type="Proteomes" id="UP000628079">
    <property type="component" value="Unassembled WGS sequence"/>
</dbReference>
<dbReference type="PANTHER" id="PTHR12992">
    <property type="entry name" value="NUDIX HYDROLASE"/>
    <property type="match status" value="1"/>
</dbReference>
<dbReference type="EMBL" id="BMEA01000001">
    <property type="protein sequence ID" value="GGB76093.1"/>
    <property type="molecule type" value="Genomic_DNA"/>
</dbReference>
<comment type="cofactor">
    <cofactor evidence="2">
        <name>Mg(2+)</name>
        <dbReference type="ChEBI" id="CHEBI:18420"/>
    </cofactor>
</comment>
<dbReference type="SUPFAM" id="SSF55811">
    <property type="entry name" value="Nudix"/>
    <property type="match status" value="1"/>
</dbReference>
<comment type="cofactor">
    <cofactor evidence="1">
        <name>Mn(2+)</name>
        <dbReference type="ChEBI" id="CHEBI:29035"/>
    </cofactor>
</comment>
<proteinExistence type="predicted"/>
<protein>
    <submittedName>
        <fullName evidence="9">Coenzyme A pyrophosphatase</fullName>
    </submittedName>
</protein>
<keyword evidence="6" id="KW-0464">Manganese</keyword>